<evidence type="ECO:0000256" key="4">
    <source>
        <dbReference type="ARBA" id="ARBA00022741"/>
    </source>
</evidence>
<dbReference type="EC" id="2.7.12.1" evidence="1"/>
<feature type="binding site" evidence="11">
    <location>
        <position position="397"/>
    </location>
    <ligand>
        <name>ATP</name>
        <dbReference type="ChEBI" id="CHEBI:30616"/>
    </ligand>
</feature>
<feature type="region of interest" description="Disordered" evidence="12">
    <location>
        <begin position="1"/>
        <end position="75"/>
    </location>
</feature>
<feature type="region of interest" description="Disordered" evidence="12">
    <location>
        <begin position="121"/>
        <end position="170"/>
    </location>
</feature>
<comment type="catalytic activity">
    <reaction evidence="8">
        <text>L-seryl-[protein] + ATP = O-phospho-L-seryl-[protein] + ADP + H(+)</text>
        <dbReference type="Rhea" id="RHEA:17989"/>
        <dbReference type="Rhea" id="RHEA-COMP:9863"/>
        <dbReference type="Rhea" id="RHEA-COMP:11604"/>
        <dbReference type="ChEBI" id="CHEBI:15378"/>
        <dbReference type="ChEBI" id="CHEBI:29999"/>
        <dbReference type="ChEBI" id="CHEBI:30616"/>
        <dbReference type="ChEBI" id="CHEBI:83421"/>
        <dbReference type="ChEBI" id="CHEBI:456216"/>
        <dbReference type="EC" id="2.7.12.1"/>
    </reaction>
</comment>
<dbReference type="GO" id="GO:0043484">
    <property type="term" value="P:regulation of RNA splicing"/>
    <property type="evidence" value="ECO:0007669"/>
    <property type="project" value="TreeGrafter"/>
</dbReference>
<evidence type="ECO:0000256" key="11">
    <source>
        <dbReference type="PROSITE-ProRule" id="PRU10141"/>
    </source>
</evidence>
<protein>
    <recommendedName>
        <fullName evidence="1">dual-specificity kinase</fullName>
        <ecNumber evidence="1">2.7.12.1</ecNumber>
    </recommendedName>
</protein>
<gene>
    <name evidence="14" type="ORF">SODALDRAFT_320511</name>
</gene>
<dbReference type="Proteomes" id="UP000272025">
    <property type="component" value="Unassembled WGS sequence"/>
</dbReference>
<dbReference type="InterPro" id="IPR008271">
    <property type="entry name" value="Ser/Thr_kinase_AS"/>
</dbReference>
<dbReference type="RefSeq" id="XP_028463860.1">
    <property type="nucleotide sequence ID" value="XM_028609542.1"/>
</dbReference>
<name>A0A3N2PNP0_SODAK</name>
<dbReference type="CDD" id="cd14134">
    <property type="entry name" value="PKc_CLK"/>
    <property type="match status" value="1"/>
</dbReference>
<feature type="domain" description="Protein kinase" evidence="13">
    <location>
        <begin position="368"/>
        <end position="707"/>
    </location>
</feature>
<accession>A0A3N2PNP0</accession>
<dbReference type="PANTHER" id="PTHR45646:SF11">
    <property type="entry name" value="SERINE_THREONINE-PROTEIN KINASE DOA"/>
    <property type="match status" value="1"/>
</dbReference>
<evidence type="ECO:0000256" key="12">
    <source>
        <dbReference type="SAM" id="MobiDB-lite"/>
    </source>
</evidence>
<dbReference type="Gene3D" id="1.10.510.10">
    <property type="entry name" value="Transferase(Phosphotransferase) domain 1"/>
    <property type="match status" value="1"/>
</dbReference>
<sequence>MSTPTTATATLPPHAHYRHPHYPYSHQPPPYQQPTGSGTSSYQQHRSATNTSTLLPAPTTSVSSSTRLPPPTSFPTADSINHYAISSTSSVNVNVNNNSHPVVSASNGVAAMHRSDLETRYSNMSGTTSHSHSHRHHSQSQSQRQSQTAQLPQPARKRRRSREPDWNTFYRNGLPKEVIVIDDTPPPNSGVPNGGVKVISTDHVNGSLPNGVSVARTAAPATRHATKRQKRDDDVRRYDPVHHNNKYADAHAAAATPSGSTISTDRTTASGHHTTAPTSLSSNGYYDDTQTGQKRKRTRHQIAQEAKNREIDLLSDICPSYKPPPYPPKKAADVPVRVIHDPYSKNSKYDDDDGHYVVVPDADLTDKYQMIQLLGQGTFGKVVKARDRKRNKLVAIKIIRSVQKYRDASRIELRVLATLKANDEENRNRCIHLRDCFDFRGHICIVMDLLGQSVFDFLKGNNFVPFPNSQIQSFARQLFTSVAFLHDLNLIHTDLKPENILLCNNAYQTFTYNRKIPSSSTTVNRQANQRRVLLDTEIRLIDFGSATFQDEYHSSVVSTRHYRAPEIILGLGWSFPCDIWSIGCILVEFFTGDALFQTHDNLEHLAMMEMVVGYRIDTQLVQSVNRMAQRSSGNPASKYFKRNKLDYPTADTTRASRRFVKAMKLLPEIIPQNTTFLKNFLDLLKRIFVYDPAKRITAKEALTHPFFKEPAQPDDGTEAAKIRLERSRIEPESSHHVP</sequence>
<dbReference type="PROSITE" id="PS00107">
    <property type="entry name" value="PROTEIN_KINASE_ATP"/>
    <property type="match status" value="1"/>
</dbReference>
<evidence type="ECO:0000313" key="14">
    <source>
        <dbReference type="EMBL" id="ROT36054.1"/>
    </source>
</evidence>
<dbReference type="PROSITE" id="PS50011">
    <property type="entry name" value="PROTEIN_KINASE_DOM"/>
    <property type="match status" value="1"/>
</dbReference>
<evidence type="ECO:0000256" key="8">
    <source>
        <dbReference type="ARBA" id="ARBA00049003"/>
    </source>
</evidence>
<dbReference type="InterPro" id="IPR017441">
    <property type="entry name" value="Protein_kinase_ATP_BS"/>
</dbReference>
<keyword evidence="3" id="KW-0808">Transferase</keyword>
<keyword evidence="15" id="KW-1185">Reference proteome</keyword>
<keyword evidence="2" id="KW-0723">Serine/threonine-protein kinase</keyword>
<reference evidence="14 15" key="1">
    <citation type="journal article" date="2018" name="Mol. Ecol.">
        <title>The obligate alkalophilic soda-lake fungus Sodiomyces alkalinus has shifted to a protein diet.</title>
        <authorList>
            <person name="Grum-Grzhimaylo A.A."/>
            <person name="Falkoski D.L."/>
            <person name="van den Heuvel J."/>
            <person name="Valero-Jimenez C.A."/>
            <person name="Min B."/>
            <person name="Choi I.G."/>
            <person name="Lipzen A."/>
            <person name="Daum C.G."/>
            <person name="Aanen D.K."/>
            <person name="Tsang A."/>
            <person name="Henrissat B."/>
            <person name="Bilanenko E.N."/>
            <person name="de Vries R.P."/>
            <person name="van Kan J.A.L."/>
            <person name="Grigoriev I.V."/>
            <person name="Debets A.J.M."/>
        </authorList>
    </citation>
    <scope>NUCLEOTIDE SEQUENCE [LARGE SCALE GENOMIC DNA]</scope>
    <source>
        <strain evidence="14 15">F11</strain>
    </source>
</reference>
<feature type="compositionally biased region" description="Polar residues" evidence="12">
    <location>
        <begin position="257"/>
        <end position="292"/>
    </location>
</feature>
<comment type="catalytic activity">
    <reaction evidence="10">
        <text>L-tyrosyl-[protein] + ATP = O-phospho-L-tyrosyl-[protein] + ADP + H(+)</text>
        <dbReference type="Rhea" id="RHEA:10596"/>
        <dbReference type="Rhea" id="RHEA-COMP:10136"/>
        <dbReference type="Rhea" id="RHEA-COMP:20101"/>
        <dbReference type="ChEBI" id="CHEBI:15378"/>
        <dbReference type="ChEBI" id="CHEBI:30616"/>
        <dbReference type="ChEBI" id="CHEBI:46858"/>
        <dbReference type="ChEBI" id="CHEBI:61978"/>
        <dbReference type="ChEBI" id="CHEBI:456216"/>
        <dbReference type="EC" id="2.7.12.1"/>
    </reaction>
</comment>
<keyword evidence="6 11" id="KW-0067">ATP-binding</keyword>
<proteinExistence type="inferred from homology"/>
<feature type="compositionally biased region" description="Low complexity" evidence="12">
    <location>
        <begin position="1"/>
        <end position="14"/>
    </location>
</feature>
<dbReference type="EMBL" id="ML119060">
    <property type="protein sequence ID" value="ROT36054.1"/>
    <property type="molecule type" value="Genomic_DNA"/>
</dbReference>
<dbReference type="Gene3D" id="3.30.200.20">
    <property type="entry name" value="Phosphorylase Kinase, domain 1"/>
    <property type="match status" value="1"/>
</dbReference>
<dbReference type="SMART" id="SM00220">
    <property type="entry name" value="S_TKc"/>
    <property type="match status" value="1"/>
</dbReference>
<evidence type="ECO:0000256" key="5">
    <source>
        <dbReference type="ARBA" id="ARBA00022777"/>
    </source>
</evidence>
<evidence type="ECO:0000256" key="6">
    <source>
        <dbReference type="ARBA" id="ARBA00022840"/>
    </source>
</evidence>
<evidence type="ECO:0000256" key="10">
    <source>
        <dbReference type="ARBA" id="ARBA00051680"/>
    </source>
</evidence>
<dbReference type="InterPro" id="IPR051175">
    <property type="entry name" value="CLK_kinases"/>
</dbReference>
<comment type="catalytic activity">
    <reaction evidence="9">
        <text>L-threonyl-[protein] + ATP = O-phospho-L-threonyl-[protein] + ADP + H(+)</text>
        <dbReference type="Rhea" id="RHEA:46608"/>
        <dbReference type="Rhea" id="RHEA-COMP:11060"/>
        <dbReference type="Rhea" id="RHEA-COMP:11605"/>
        <dbReference type="ChEBI" id="CHEBI:15378"/>
        <dbReference type="ChEBI" id="CHEBI:30013"/>
        <dbReference type="ChEBI" id="CHEBI:30616"/>
        <dbReference type="ChEBI" id="CHEBI:61977"/>
        <dbReference type="ChEBI" id="CHEBI:456216"/>
        <dbReference type="EC" id="2.7.12.1"/>
    </reaction>
</comment>
<evidence type="ECO:0000256" key="2">
    <source>
        <dbReference type="ARBA" id="ARBA00022527"/>
    </source>
</evidence>
<evidence type="ECO:0000256" key="3">
    <source>
        <dbReference type="ARBA" id="ARBA00022679"/>
    </source>
</evidence>
<dbReference type="AlphaFoldDB" id="A0A3N2PNP0"/>
<comment type="similarity">
    <text evidence="7">Belongs to the protein kinase superfamily. CMGC Ser/Thr protein kinase family. Lammer subfamily.</text>
</comment>
<dbReference type="InterPro" id="IPR011009">
    <property type="entry name" value="Kinase-like_dom_sf"/>
</dbReference>
<dbReference type="GO" id="GO:0005524">
    <property type="term" value="F:ATP binding"/>
    <property type="evidence" value="ECO:0007669"/>
    <property type="project" value="UniProtKB-UniRule"/>
</dbReference>
<evidence type="ECO:0000256" key="1">
    <source>
        <dbReference type="ARBA" id="ARBA00013203"/>
    </source>
</evidence>
<dbReference type="PROSITE" id="PS00108">
    <property type="entry name" value="PROTEIN_KINASE_ST"/>
    <property type="match status" value="1"/>
</dbReference>
<dbReference type="GO" id="GO:0004674">
    <property type="term" value="F:protein serine/threonine kinase activity"/>
    <property type="evidence" value="ECO:0007669"/>
    <property type="project" value="UniProtKB-KW"/>
</dbReference>
<dbReference type="InterPro" id="IPR000719">
    <property type="entry name" value="Prot_kinase_dom"/>
</dbReference>
<dbReference type="OrthoDB" id="283111at2759"/>
<dbReference type="FunFam" id="1.10.510.10:FF:000612">
    <property type="entry name" value="Serine/threonine-protein kinase AFC2"/>
    <property type="match status" value="1"/>
</dbReference>
<evidence type="ECO:0000313" key="15">
    <source>
        <dbReference type="Proteomes" id="UP000272025"/>
    </source>
</evidence>
<evidence type="ECO:0000256" key="7">
    <source>
        <dbReference type="ARBA" id="ARBA00037966"/>
    </source>
</evidence>
<dbReference type="GO" id="GO:0004712">
    <property type="term" value="F:protein serine/threonine/tyrosine kinase activity"/>
    <property type="evidence" value="ECO:0007669"/>
    <property type="project" value="UniProtKB-EC"/>
</dbReference>
<feature type="region of interest" description="Disordered" evidence="12">
    <location>
        <begin position="183"/>
        <end position="301"/>
    </location>
</feature>
<keyword evidence="4 11" id="KW-0547">Nucleotide-binding</keyword>
<feature type="compositionally biased region" description="Polar residues" evidence="12">
    <location>
        <begin position="35"/>
        <end position="67"/>
    </location>
</feature>
<dbReference type="GO" id="GO:0005634">
    <property type="term" value="C:nucleus"/>
    <property type="evidence" value="ECO:0007669"/>
    <property type="project" value="TreeGrafter"/>
</dbReference>
<feature type="compositionally biased region" description="Basic and acidic residues" evidence="12">
    <location>
        <begin position="230"/>
        <end position="249"/>
    </location>
</feature>
<evidence type="ECO:0000259" key="13">
    <source>
        <dbReference type="PROSITE" id="PS50011"/>
    </source>
</evidence>
<dbReference type="Pfam" id="PF00069">
    <property type="entry name" value="Pkinase"/>
    <property type="match status" value="1"/>
</dbReference>
<organism evidence="14 15">
    <name type="scientific">Sodiomyces alkalinus (strain CBS 110278 / VKM F-3762 / F11)</name>
    <name type="common">Alkaliphilic filamentous fungus</name>
    <dbReference type="NCBI Taxonomy" id="1314773"/>
    <lineage>
        <taxon>Eukaryota</taxon>
        <taxon>Fungi</taxon>
        <taxon>Dikarya</taxon>
        <taxon>Ascomycota</taxon>
        <taxon>Pezizomycotina</taxon>
        <taxon>Sordariomycetes</taxon>
        <taxon>Hypocreomycetidae</taxon>
        <taxon>Glomerellales</taxon>
        <taxon>Plectosphaerellaceae</taxon>
        <taxon>Sodiomyces</taxon>
    </lineage>
</organism>
<dbReference type="GeneID" id="39578020"/>
<keyword evidence="5 14" id="KW-0418">Kinase</keyword>
<dbReference type="STRING" id="1314773.A0A3N2PNP0"/>
<dbReference type="PANTHER" id="PTHR45646">
    <property type="entry name" value="SERINE/THREONINE-PROTEIN KINASE DOA-RELATED"/>
    <property type="match status" value="1"/>
</dbReference>
<evidence type="ECO:0000256" key="9">
    <source>
        <dbReference type="ARBA" id="ARBA00049308"/>
    </source>
</evidence>
<dbReference type="SUPFAM" id="SSF56112">
    <property type="entry name" value="Protein kinase-like (PK-like)"/>
    <property type="match status" value="1"/>
</dbReference>